<sequence>MTRQDARPPTPDPAPDFDVLIVGAGISGIDAGYHLSRERPGTRFALLESKDTFGGTWATHSFPGIRSDSDLFTFGFRWKPWKGVAIATAEEIRSYLAEAVEENDLCQHIRFGHRVETASWDSGTALWTVSVRSPHGPRELTCRFLWMCAGYYRHDRGYQPRWPDMERFAGEIVHPQTWPDTLDHAGKRIVVIGSGATAATLIPALAQTAEHVTMLQRSPTYYFPRPMRDEFTETLRALDLPDDWFHEIMRRKHLHESRTVARRAREDPDAVAAEMIGAARAYLGDAVDIETHFTPRYRPWRQRVAMIPDGDLFVAIRSGAASVVTDDIARFVPEGIELRSGEVLKADLIVSATGLELNALGDLGFTVDGVPVDLSECITHRGIMLSSLPNLAMVFGYLRSSWTLRADLVSDYVCRLLAHMDTRGAQSVTPRLRAEDEEMTLRPWIDPENFNAGYILRALDRLPKQGDRQPWVMTQDYFDDRITLPVADLEDGTLVYETAHPEPAGVTFRSGLTGN</sequence>
<evidence type="ECO:0000256" key="3">
    <source>
        <dbReference type="ARBA" id="ARBA00022630"/>
    </source>
</evidence>
<dbReference type="RefSeq" id="WP_199024208.1">
    <property type="nucleotide sequence ID" value="NZ_JAELVR010000004.1"/>
</dbReference>
<keyword evidence="5" id="KW-0560">Oxidoreductase</keyword>
<organism evidence="7 8">
    <name type="scientific">Sedimentitalea arenosa</name>
    <dbReference type="NCBI Taxonomy" id="2798803"/>
    <lineage>
        <taxon>Bacteria</taxon>
        <taxon>Pseudomonadati</taxon>
        <taxon>Pseudomonadota</taxon>
        <taxon>Alphaproteobacteria</taxon>
        <taxon>Rhodobacterales</taxon>
        <taxon>Paracoccaceae</taxon>
        <taxon>Sedimentitalea</taxon>
    </lineage>
</organism>
<proteinExistence type="inferred from homology"/>
<dbReference type="GO" id="GO:0050661">
    <property type="term" value="F:NADP binding"/>
    <property type="evidence" value="ECO:0007669"/>
    <property type="project" value="InterPro"/>
</dbReference>
<keyword evidence="3" id="KW-0285">Flavoprotein</keyword>
<comment type="similarity">
    <text evidence="2">Belongs to the FAD-binding monooxygenase family.</text>
</comment>
<gene>
    <name evidence="7" type="ORF">JF290_07420</name>
</gene>
<name>A0A8J7JAC2_9RHOB</name>
<dbReference type="AlphaFoldDB" id="A0A8J7JAC2"/>
<dbReference type="Gene3D" id="3.50.50.60">
    <property type="entry name" value="FAD/NAD(P)-binding domain"/>
    <property type="match status" value="2"/>
</dbReference>
<dbReference type="InterPro" id="IPR051820">
    <property type="entry name" value="FAD-binding_MO"/>
</dbReference>
<dbReference type="PANTHER" id="PTHR43872">
    <property type="entry name" value="MONOOXYGENASE, PUTATIVE (AFU_ORTHOLOGUE AFUA_8G02570)-RELATED"/>
    <property type="match status" value="1"/>
</dbReference>
<evidence type="ECO:0000256" key="2">
    <source>
        <dbReference type="ARBA" id="ARBA00010139"/>
    </source>
</evidence>
<comment type="caution">
    <text evidence="7">The sequence shown here is derived from an EMBL/GenBank/DDBJ whole genome shotgun (WGS) entry which is preliminary data.</text>
</comment>
<dbReference type="EMBL" id="JAELVR010000004">
    <property type="protein sequence ID" value="MBJ6371354.1"/>
    <property type="molecule type" value="Genomic_DNA"/>
</dbReference>
<keyword evidence="8" id="KW-1185">Reference proteome</keyword>
<evidence type="ECO:0000313" key="8">
    <source>
        <dbReference type="Proteomes" id="UP000619079"/>
    </source>
</evidence>
<evidence type="ECO:0000256" key="6">
    <source>
        <dbReference type="ARBA" id="ARBA00023033"/>
    </source>
</evidence>
<dbReference type="SUPFAM" id="SSF51905">
    <property type="entry name" value="FAD/NAD(P)-binding domain"/>
    <property type="match status" value="1"/>
</dbReference>
<reference evidence="7" key="1">
    <citation type="submission" date="2020-12" db="EMBL/GenBank/DDBJ databases">
        <title>Sedimentitalea sp. nov., isolated from sand in Incheon.</title>
        <authorList>
            <person name="Kim W."/>
        </authorList>
    </citation>
    <scope>NUCLEOTIDE SEQUENCE</scope>
    <source>
        <strain evidence="7">CAU 1593</strain>
    </source>
</reference>
<dbReference type="Pfam" id="PF00743">
    <property type="entry name" value="FMO-like"/>
    <property type="match status" value="1"/>
</dbReference>
<evidence type="ECO:0000256" key="1">
    <source>
        <dbReference type="ARBA" id="ARBA00001974"/>
    </source>
</evidence>
<dbReference type="GO" id="GO:0004499">
    <property type="term" value="F:N,N-dimethylaniline monooxygenase activity"/>
    <property type="evidence" value="ECO:0007669"/>
    <property type="project" value="InterPro"/>
</dbReference>
<accession>A0A8J7JAC2</accession>
<dbReference type="InterPro" id="IPR020946">
    <property type="entry name" value="Flavin_mOase-like"/>
</dbReference>
<dbReference type="GO" id="GO:0050660">
    <property type="term" value="F:flavin adenine dinucleotide binding"/>
    <property type="evidence" value="ECO:0007669"/>
    <property type="project" value="InterPro"/>
</dbReference>
<evidence type="ECO:0000256" key="5">
    <source>
        <dbReference type="ARBA" id="ARBA00023002"/>
    </source>
</evidence>
<evidence type="ECO:0000256" key="4">
    <source>
        <dbReference type="ARBA" id="ARBA00022827"/>
    </source>
</evidence>
<comment type="cofactor">
    <cofactor evidence="1">
        <name>FAD</name>
        <dbReference type="ChEBI" id="CHEBI:57692"/>
    </cofactor>
</comment>
<protein>
    <submittedName>
        <fullName evidence="7">NAD(P)/FAD-dependent oxidoreductase</fullName>
    </submittedName>
</protein>
<keyword evidence="6" id="KW-0503">Monooxygenase</keyword>
<dbReference type="Pfam" id="PF13450">
    <property type="entry name" value="NAD_binding_8"/>
    <property type="match status" value="1"/>
</dbReference>
<dbReference type="InterPro" id="IPR036188">
    <property type="entry name" value="FAD/NAD-bd_sf"/>
</dbReference>
<dbReference type="PANTHER" id="PTHR43872:SF1">
    <property type="entry name" value="MONOOXYGENASE, PUTATIVE (AFU_ORTHOLOGUE AFUA_8G02570)-RELATED"/>
    <property type="match status" value="1"/>
</dbReference>
<keyword evidence="4" id="KW-0274">FAD</keyword>
<dbReference type="Proteomes" id="UP000619079">
    <property type="component" value="Unassembled WGS sequence"/>
</dbReference>
<evidence type="ECO:0000313" key="7">
    <source>
        <dbReference type="EMBL" id="MBJ6371354.1"/>
    </source>
</evidence>